<gene>
    <name evidence="2" type="ORF">BN2458_PEG0208</name>
</gene>
<keyword evidence="1" id="KW-1133">Transmembrane helix</keyword>
<dbReference type="PATRIC" id="fig|76936.10.peg.202"/>
<dbReference type="Proteomes" id="UP000064525">
    <property type="component" value="Chromosome I"/>
</dbReference>
<keyword evidence="1" id="KW-0812">Transmembrane</keyword>
<name>A0A0S4PTV3_9HELI</name>
<evidence type="ECO:0000313" key="3">
    <source>
        <dbReference type="Proteomes" id="UP000064525"/>
    </source>
</evidence>
<sequence>MRLVNVIKTYNQEITFILFCAGIIFYGLGGSIGKNFNAQTFFILVD</sequence>
<dbReference type="EMBL" id="LN907858">
    <property type="protein sequence ID" value="CUU39095.1"/>
    <property type="molecule type" value="Genomic_DNA"/>
</dbReference>
<evidence type="ECO:0000313" key="2">
    <source>
        <dbReference type="EMBL" id="CUU39095.1"/>
    </source>
</evidence>
<feature type="transmembrane region" description="Helical" evidence="1">
    <location>
        <begin position="14"/>
        <end position="33"/>
    </location>
</feature>
<evidence type="ECO:0000256" key="1">
    <source>
        <dbReference type="SAM" id="Phobius"/>
    </source>
</evidence>
<organism evidence="2 3">
    <name type="scientific">Helicobacter typhlonius</name>
    <dbReference type="NCBI Taxonomy" id="76936"/>
    <lineage>
        <taxon>Bacteria</taxon>
        <taxon>Pseudomonadati</taxon>
        <taxon>Campylobacterota</taxon>
        <taxon>Epsilonproteobacteria</taxon>
        <taxon>Campylobacterales</taxon>
        <taxon>Helicobacteraceae</taxon>
        <taxon>Helicobacter</taxon>
    </lineage>
</organism>
<accession>A0A0S4PTV3</accession>
<protein>
    <submittedName>
        <fullName evidence="2">Uncharacterized protein</fullName>
    </submittedName>
</protein>
<proteinExistence type="predicted"/>
<reference evidence="3" key="1">
    <citation type="submission" date="2015-11" db="EMBL/GenBank/DDBJ databases">
        <authorList>
            <person name="Anvar S.Y."/>
        </authorList>
    </citation>
    <scope>NUCLEOTIDE SEQUENCE [LARGE SCALE GENOMIC DNA]</scope>
</reference>
<keyword evidence="1" id="KW-0472">Membrane</keyword>
<dbReference type="AlphaFoldDB" id="A0A0S4PTV3"/>
<dbReference type="KEGG" id="hty:BN2458_PEG0208"/>